<evidence type="ECO:0000256" key="1">
    <source>
        <dbReference type="SAM" id="MobiDB-lite"/>
    </source>
</evidence>
<protein>
    <submittedName>
        <fullName evidence="2">Uncharacterized protein</fullName>
    </submittedName>
</protein>
<sequence>MTSTRRPRRASPRRAWTPAAPATATRAETACLPAMGPRPTRSPELRSNTVPLFPPVFPQLPVLRCLEGVSDWCAYRVLKFGSSISSRWHRRGRGVYGRGPLCWR</sequence>
<evidence type="ECO:0000313" key="2">
    <source>
        <dbReference type="EMBL" id="MOY35485.1"/>
    </source>
</evidence>
<reference evidence="2" key="1">
    <citation type="submission" date="2019-04" db="EMBL/GenBank/DDBJ databases">
        <title>An insight into the mialome of Ixodes scapularis.</title>
        <authorList>
            <person name="Ribeiro J.M."/>
            <person name="Mather T.N."/>
            <person name="Karim S."/>
        </authorList>
    </citation>
    <scope>NUCLEOTIDE SEQUENCE</scope>
</reference>
<feature type="region of interest" description="Disordered" evidence="1">
    <location>
        <begin position="1"/>
        <end position="22"/>
    </location>
</feature>
<dbReference type="EMBL" id="GHJT01001514">
    <property type="protein sequence ID" value="MOY35485.1"/>
    <property type="molecule type" value="Transcribed_RNA"/>
</dbReference>
<dbReference type="AlphaFoldDB" id="A0A4D5REF1"/>
<name>A0A4D5REF1_IXOSC</name>
<feature type="compositionally biased region" description="Basic residues" evidence="1">
    <location>
        <begin position="1"/>
        <end position="12"/>
    </location>
</feature>
<accession>A0A4D5REF1</accession>
<proteinExistence type="predicted"/>
<organism evidence="2">
    <name type="scientific">Ixodes scapularis</name>
    <name type="common">Black-legged tick</name>
    <name type="synonym">Deer tick</name>
    <dbReference type="NCBI Taxonomy" id="6945"/>
    <lineage>
        <taxon>Eukaryota</taxon>
        <taxon>Metazoa</taxon>
        <taxon>Ecdysozoa</taxon>
        <taxon>Arthropoda</taxon>
        <taxon>Chelicerata</taxon>
        <taxon>Arachnida</taxon>
        <taxon>Acari</taxon>
        <taxon>Parasitiformes</taxon>
        <taxon>Ixodida</taxon>
        <taxon>Ixodoidea</taxon>
        <taxon>Ixodidae</taxon>
        <taxon>Ixodinae</taxon>
        <taxon>Ixodes</taxon>
    </lineage>
</organism>
<feature type="compositionally biased region" description="Low complexity" evidence="1">
    <location>
        <begin position="13"/>
        <end position="22"/>
    </location>
</feature>